<feature type="region of interest" description="Disordered" evidence="1">
    <location>
        <begin position="53"/>
        <end position="86"/>
    </location>
</feature>
<feature type="region of interest" description="Disordered" evidence="1">
    <location>
        <begin position="657"/>
        <end position="689"/>
    </location>
</feature>
<feature type="region of interest" description="Disordered" evidence="1">
    <location>
        <begin position="619"/>
        <end position="640"/>
    </location>
</feature>
<feature type="region of interest" description="Disordered" evidence="1">
    <location>
        <begin position="16"/>
        <end position="38"/>
    </location>
</feature>
<dbReference type="Pfam" id="PF18798">
    <property type="entry name" value="LPD3"/>
    <property type="match status" value="1"/>
</dbReference>
<reference evidence="3" key="1">
    <citation type="journal article" date="2021" name="Proc. Natl. Acad. Sci. U.S.A.">
        <title>A Catalog of Tens of Thousands of Viruses from Human Metagenomes Reveals Hidden Associations with Chronic Diseases.</title>
        <authorList>
            <person name="Tisza M.J."/>
            <person name="Buck C.B."/>
        </authorList>
    </citation>
    <scope>NUCLEOTIDE SEQUENCE</scope>
    <source>
        <strain evidence="3">CtzMH52</strain>
    </source>
</reference>
<feature type="region of interest" description="Disordered" evidence="1">
    <location>
        <begin position="1904"/>
        <end position="1947"/>
    </location>
</feature>
<evidence type="ECO:0000313" key="3">
    <source>
        <dbReference type="EMBL" id="DAD88810.1"/>
    </source>
</evidence>
<feature type="domain" description="Large polyvalent protein-associated" evidence="2">
    <location>
        <begin position="499"/>
        <end position="597"/>
    </location>
</feature>
<sequence length="1947" mass="210411">MADVFDRLNKIRTVDAAKKTPAKETEKKTAQTAAGGNALERLDQVKTVDAMSRLDSIQTVNGKASAPRSNGKAETRKVSQPSGTSVGQGLVLGIGGPSRQQVAQSVDRAAELREAGYSTGTTLRGMVEQGGDQFVGGVLHTVKDYVEKPLFTVAGAVLGNPELGESAPVKQFSEWFDKRAEARREKYDENAAKGGTAYEKVNEYGSATMAAIPQALAAFATAGGSMAAQGLNAVAAASTRAPGILATLKSVGEGLAKNPNFWMSFLQVAGDGYEEAKADGASDAKAGLYGMVNGLANAAVEVGGGIQTLPAELQQGGKNAIRLWVESMVDEGKEEVVQGILERGLQNLAYDKENPLVSVEDENAVVNPRTALREFSGGAVVGGILGGGQMIAQGVASSAGRYAPNGAPLLTDEQGRTYEERLAAEQQNAAPRTEAAEVSQPKVPDLAVESDAANKNRGEAAHVVEKLRNSIPELSGAEPVSRVSSEVLARVEGTNVFEKARRLFESIKGVVTRPGLGDVDINARSVKDDLHHGIGPAKAAVIPTIPEIIRSGQQIEYQENWKGRAYDGYVFAAPVEMDGRTVYVAAVVKRTSKNRFYLHEVVDSDGGIIKMDTGESANQTSLAANGDAGTQSPMPTDSSITQGADAVKNARVGDISMEGATPFQTGGRESGDPGGTVPSAATVPQRGTDVKDASSAMKALGLDNITGDLGEYRNTDFLRGADAARKQTVRERRKAEARLHPTNAEKKFARGIANGDFSVEDIPASMSRAVVEEMADRYYAEASYGKRSGLQDRGAEIRRRTEEMARELFEDEESYHPISMLKMNERTPERVMRSIYGEEQGEKINEAYIYPIQRNEANKTRWMREMLDKVRTFQDSNGGQSELTRQERALVQQLMEDRFVGEQLAAMETQGAIRNAAENIRNGADAKDAAREFSLSADELALARQLVRWTENQELLQSGQVDSAKINAAVETFAKQYDLFYDAINDFLTAHGYNTIGFIKGYAPHMQGADTQNKLSNALKALGVLPEAAQLPTSISGLTADYKPGKRWNPFFQSRKGSTTDYDVSKGYESYISYLADIFYHTDDIARLRGVTRYLRRTYGSEQITDAIDHAEGLRTAPLEMQTELLRENGRINGKTVLSEEDTKAAMNEYIDKLYESVEQMTKYGELVKYLDNFANLLAGKQSMADRGMEYMAGRKSLNAANKAVSAFGRAQVAGNVSSVLNQSAQLSQILAEVPTKYVAKAAVDLGKKTGVKFWTIKDTDIFETSDLLSGKKGVDYLTAGDSRMDRIVTALFKPADIMDGAVSALAYQSKYNQLIAEGKPTAAAELGADRWATQIMASRAKGSRPLAFESKNVASQILHMFQVEALNSWEHVSQDLSAQYRKTERTKGKNAAAAQVGAVATKYLLSAFVMNRITEALYGGTPAPFDLLGYVTNAVASGLGMTANEALTQICRKVLGKMGFGDEPNEDDKERDFDWGEAMDALLYDVMNDAPFVRNAAGLLGLGDQTMPLTNIAESVGDVGEAVKNSGVLSAETGEAILGLGANLLPGGRQLQKTYQGAKTMATGGRTYGYGEKARLQYTVDQKDLTKWGQALLFGNSGLSETRDYYAEGKNGLSAKQTQTVQAMAKDGADREEVFQTIKALRDEKTAAEKMEAIDLAELSDSEKLRLYREVVASKDSKRPEQFEGLMEKGLNWGEITDAYGMYAELNDDEELSASQKATQFAAWLDGEDFSAEQRAAVKECFAFWQQMRAEAKRYEALTAEGMNSGTAERLTNALAALEPEDGKEQVSARQRYAAIMDAGLSESDQLRALRSVMDEDAWKTFETANSAGVTPEVYVEFLEETADLQADRAGNGKTIAGSKKQKVLAAIDGLDITKEQKTALYYAAGYAESTLTEAPWMGLQVPRLDGGAKSSRKKSSGKSTGKSSSGGGQQKSGLSKYGLDKYRLG</sequence>
<organism evidence="3">
    <name type="scientific">Podoviridae sp. ctzMH52</name>
    <dbReference type="NCBI Taxonomy" id="2826596"/>
    <lineage>
        <taxon>Viruses</taxon>
        <taxon>Duplodnaviria</taxon>
        <taxon>Heunggongvirae</taxon>
        <taxon>Uroviricota</taxon>
        <taxon>Caudoviricetes</taxon>
    </lineage>
</organism>
<feature type="region of interest" description="Disordered" evidence="1">
    <location>
        <begin position="423"/>
        <end position="443"/>
    </location>
</feature>
<accession>A0A8S5N3G2</accession>
<proteinExistence type="predicted"/>
<evidence type="ECO:0000259" key="2">
    <source>
        <dbReference type="Pfam" id="PF18798"/>
    </source>
</evidence>
<evidence type="ECO:0000256" key="1">
    <source>
        <dbReference type="SAM" id="MobiDB-lite"/>
    </source>
</evidence>
<name>A0A8S5N3G2_9CAUD</name>
<dbReference type="EMBL" id="BK015048">
    <property type="protein sequence ID" value="DAD88810.1"/>
    <property type="molecule type" value="Genomic_DNA"/>
</dbReference>
<protein>
    <submittedName>
        <fullName evidence="3">Large polyvalent protein-associated domain 3</fullName>
    </submittedName>
</protein>
<feature type="compositionally biased region" description="Basic and acidic residues" evidence="1">
    <location>
        <begin position="16"/>
        <end position="29"/>
    </location>
</feature>
<dbReference type="InterPro" id="IPR040824">
    <property type="entry name" value="LPD3"/>
</dbReference>